<evidence type="ECO:0000313" key="2">
    <source>
        <dbReference type="EMBL" id="EYU23314.1"/>
    </source>
</evidence>
<accession>A0A022Q6R4</accession>
<dbReference type="eggNOG" id="ENOG502SSN5">
    <property type="taxonomic scope" value="Eukaryota"/>
</dbReference>
<sequence>MIRGRKLKCRYTNHGRSRPYNHRICKGGKKSSSMNIESLPDELLFDILLHLPPRDIYDSAVFVCKKWRSVIRTRKFTCEHLRHSPPGLVIQSVNKREQTSFLTTRRGRIEITKFAHNDYKCLLWTSCNGLLLECDKENDYASYIANPSTSQRSPLPPKYYSGVDKSWRLLHTQHLSLATRIIFNIRPLTTEGFVHWATTKSAHVLSLNVETEVIKEILVPKGYGEKLKYFLSTGTSLTFLTNIKEFSWEVWELSQETGKWTKMPSIDLEPQNFRSEYSKLIRNRSLMPPWGSNVTVKPVGWLSCREALVLHAFPTRLCIVYNVRTRGIDFFELNHDFDLYAFVVHRDSLVDFREC</sequence>
<dbReference type="PROSITE" id="PS50181">
    <property type="entry name" value="FBOX"/>
    <property type="match status" value="1"/>
</dbReference>
<organism evidence="2 3">
    <name type="scientific">Erythranthe guttata</name>
    <name type="common">Yellow monkey flower</name>
    <name type="synonym">Mimulus guttatus</name>
    <dbReference type="NCBI Taxonomy" id="4155"/>
    <lineage>
        <taxon>Eukaryota</taxon>
        <taxon>Viridiplantae</taxon>
        <taxon>Streptophyta</taxon>
        <taxon>Embryophyta</taxon>
        <taxon>Tracheophyta</taxon>
        <taxon>Spermatophyta</taxon>
        <taxon>Magnoliopsida</taxon>
        <taxon>eudicotyledons</taxon>
        <taxon>Gunneridae</taxon>
        <taxon>Pentapetalae</taxon>
        <taxon>asterids</taxon>
        <taxon>lamiids</taxon>
        <taxon>Lamiales</taxon>
        <taxon>Phrymaceae</taxon>
        <taxon>Erythranthe</taxon>
    </lineage>
</organism>
<gene>
    <name evidence="2" type="ORF">MIMGU_mgv1a009010mg</name>
</gene>
<dbReference type="AlphaFoldDB" id="A0A022Q6R4"/>
<dbReference type="PANTHER" id="PTHR31672:SF11">
    <property type="entry name" value="F-BOX PROTEIN CPR1-LIKE ISOFORM X2"/>
    <property type="match status" value="1"/>
</dbReference>
<dbReference type="Pfam" id="PF00646">
    <property type="entry name" value="F-box"/>
    <property type="match status" value="1"/>
</dbReference>
<protein>
    <recommendedName>
        <fullName evidence="1">F-box domain-containing protein</fullName>
    </recommendedName>
</protein>
<dbReference type="SMART" id="SM00256">
    <property type="entry name" value="FBOX"/>
    <property type="match status" value="1"/>
</dbReference>
<name>A0A022Q6R4_ERYGU</name>
<dbReference type="Gene3D" id="1.20.1280.50">
    <property type="match status" value="1"/>
</dbReference>
<feature type="domain" description="F-box" evidence="1">
    <location>
        <begin position="33"/>
        <end position="81"/>
    </location>
</feature>
<proteinExistence type="predicted"/>
<dbReference type="PANTHER" id="PTHR31672">
    <property type="entry name" value="BNACNNG10540D PROTEIN"/>
    <property type="match status" value="1"/>
</dbReference>
<dbReference type="InterPro" id="IPR001810">
    <property type="entry name" value="F-box_dom"/>
</dbReference>
<dbReference type="InterPro" id="IPR050796">
    <property type="entry name" value="SCF_F-box_component"/>
</dbReference>
<dbReference type="SUPFAM" id="SSF81383">
    <property type="entry name" value="F-box domain"/>
    <property type="match status" value="1"/>
</dbReference>
<dbReference type="Proteomes" id="UP000030748">
    <property type="component" value="Unassembled WGS sequence"/>
</dbReference>
<keyword evidence="3" id="KW-1185">Reference proteome</keyword>
<evidence type="ECO:0000313" key="3">
    <source>
        <dbReference type="Proteomes" id="UP000030748"/>
    </source>
</evidence>
<reference evidence="2 3" key="1">
    <citation type="journal article" date="2013" name="Proc. Natl. Acad. Sci. U.S.A.">
        <title>Fine-scale variation in meiotic recombination in Mimulus inferred from population shotgun sequencing.</title>
        <authorList>
            <person name="Hellsten U."/>
            <person name="Wright K.M."/>
            <person name="Jenkins J."/>
            <person name="Shu S."/>
            <person name="Yuan Y."/>
            <person name="Wessler S.R."/>
            <person name="Schmutz J."/>
            <person name="Willis J.H."/>
            <person name="Rokhsar D.S."/>
        </authorList>
    </citation>
    <scope>NUCLEOTIDE SEQUENCE [LARGE SCALE GENOMIC DNA]</scope>
    <source>
        <strain evidence="3">cv. DUN x IM62</strain>
    </source>
</reference>
<dbReference type="InterPro" id="IPR036047">
    <property type="entry name" value="F-box-like_dom_sf"/>
</dbReference>
<dbReference type="PhylomeDB" id="A0A022Q6R4"/>
<dbReference type="EMBL" id="KI632162">
    <property type="protein sequence ID" value="EYU23314.1"/>
    <property type="molecule type" value="Genomic_DNA"/>
</dbReference>
<evidence type="ECO:0000259" key="1">
    <source>
        <dbReference type="PROSITE" id="PS50181"/>
    </source>
</evidence>